<dbReference type="AlphaFoldDB" id="A0A415PN22"/>
<organism evidence="2 3">
    <name type="scientific">Amedibacillus dolichus</name>
    <dbReference type="NCBI Taxonomy" id="31971"/>
    <lineage>
        <taxon>Bacteria</taxon>
        <taxon>Bacillati</taxon>
        <taxon>Bacillota</taxon>
        <taxon>Erysipelotrichia</taxon>
        <taxon>Erysipelotrichales</taxon>
        <taxon>Erysipelotrichaceae</taxon>
        <taxon>Amedibacillus</taxon>
    </lineage>
</organism>
<accession>A0A415PN22</accession>
<reference evidence="2 3" key="1">
    <citation type="submission" date="2018-08" db="EMBL/GenBank/DDBJ databases">
        <title>A genome reference for cultivated species of the human gut microbiota.</title>
        <authorList>
            <person name="Zou Y."/>
            <person name="Xue W."/>
            <person name="Luo G."/>
        </authorList>
    </citation>
    <scope>NUCLEOTIDE SEQUENCE [LARGE SCALE GENOMIC DNA]</scope>
    <source>
        <strain evidence="2 3">AF35-6BH</strain>
    </source>
</reference>
<evidence type="ECO:0000313" key="2">
    <source>
        <dbReference type="EMBL" id="RHM14127.1"/>
    </source>
</evidence>
<protein>
    <submittedName>
        <fullName evidence="2">Helix-turn-helix domain-containing protein</fullName>
    </submittedName>
</protein>
<name>A0A415PN22_9FIRM</name>
<dbReference type="Pfam" id="PF08011">
    <property type="entry name" value="PDDEXK_9"/>
    <property type="match status" value="1"/>
</dbReference>
<dbReference type="Pfam" id="PF09820">
    <property type="entry name" value="AAA-ATPase_like"/>
    <property type="match status" value="1"/>
</dbReference>
<proteinExistence type="predicted"/>
<dbReference type="InterPro" id="IPR018631">
    <property type="entry name" value="AAA-ATPase-like_dom"/>
</dbReference>
<dbReference type="InterPro" id="IPR012547">
    <property type="entry name" value="PDDEXK_9"/>
</dbReference>
<gene>
    <name evidence="2" type="ORF">DWZ83_03235</name>
</gene>
<evidence type="ECO:0000259" key="1">
    <source>
        <dbReference type="Pfam" id="PF09820"/>
    </source>
</evidence>
<dbReference type="PANTHER" id="PTHR34825:SF1">
    <property type="entry name" value="AAA-ATPASE-LIKE DOMAIN-CONTAINING PROTEIN"/>
    <property type="match status" value="1"/>
</dbReference>
<comment type="caution">
    <text evidence="2">The sequence shown here is derived from an EMBL/GenBank/DDBJ whole genome shotgun (WGS) entry which is preliminary data.</text>
</comment>
<feature type="domain" description="AAA-ATPase-like" evidence="1">
    <location>
        <begin position="69"/>
        <end position="293"/>
    </location>
</feature>
<keyword evidence="3" id="KW-1185">Reference proteome</keyword>
<dbReference type="Proteomes" id="UP000284868">
    <property type="component" value="Unassembled WGS sequence"/>
</dbReference>
<evidence type="ECO:0000313" key="3">
    <source>
        <dbReference type="Proteomes" id="UP000284868"/>
    </source>
</evidence>
<sequence>MSDTMTVKEAARLWNLTERRVVGLCREGKITGAKKQGRSWQIPATAKKPLDQRIKSGAYKKQAERLPLPIGISDYRLASSQYYYIDKTMMIKDFIDERPQVSLFTRPRRFGKTLNMDMLRTFFERSEEDTSIYFKDKKIWSCGERYREYQGKYPVIFITFKDIKFDSWEMSFEAIRNIFAKEAIRHSELRNSDKCDEIDKKAYERLLSGQANEIELSNALLDLSRMLHKHYDIAPIIIIDEYDIPIQQGYMKHYYDKIILFMRNLFSGGLKDNRHVSYGFLTGILRVAKESIFSGLNNLTIHSVLDNKYSSYFGFTCDEVKEMAEYYGVANKYDELCAWYDGYRFGKTEIFNPWSVINYFHNECEPRAFWQSTGSNDIISEIIAQADNEIYDRLTSLVNGKSFTTYIDTGVIYPQIKSNPSTIYSFLLVAGYLKVLKTTPSFNGDYMCEVALPNKEIAFVYHKEILQQLNQIISPSIAVAIQEAIFSGNHAKLKDLIQGLLMQSVSYYDSVGENFYHGFMLGLCALLSGFFVSSNRESGNGRYDIQLKPKNKKLPGILIELKAEKHGTEESLKKLSQKALQQIIDGCYDVEMFAEGVEMIYRYGVAFSGKKVEVMADSVSSKETIRLSKSDYRSF</sequence>
<dbReference type="OrthoDB" id="9766673at2"/>
<dbReference type="RefSeq" id="WP_118365359.1">
    <property type="nucleotide sequence ID" value="NZ_QRPK01000009.1"/>
</dbReference>
<dbReference type="EMBL" id="QRPK01000009">
    <property type="protein sequence ID" value="RHM14127.1"/>
    <property type="molecule type" value="Genomic_DNA"/>
</dbReference>
<dbReference type="PANTHER" id="PTHR34825">
    <property type="entry name" value="CONSERVED PROTEIN, WITH A WEAK D-GALACTARATE DEHYDRATASE/ALTRONATE HYDROLASE DOMAIN"/>
    <property type="match status" value="1"/>
</dbReference>